<sequence length="420" mass="41705">MKVSSGVAPSADSVPLRRNRSFVLLWAGQSVSLVGSQVTVVALPLVAVVTLGAGAWEMGVLAACGRVPYLLFGLPAGVWVDRLPRKRVLVVCGVGQAVALGVVPAAAVGGVLSLGLLAGVAFVAGVFAVFADIAALALVPLVVPRAQLTAGQGALEVGQSVSQVSGPAVAGWLVQALSAPVAIVADALSFLVSAVTAGGIRVPESAGRAVERDSMARQIAAGARAVFGKRVLRHVTLCTATHIFFYNAFTAVLVLYLVRDLALSPSVLGATLSAGAVGGLAGSAVAARLGARFGSGPTMAAAIVVAGAASCLVVAAGGAVAASVAVVAGSQALMWFAMQVYNVLQVPVRYALTPDHLHGRVNATIRTTVWGLAPLGALAGGLAGDALGVRVSLLGAGIGAAMAALWLVLGRTGPASSCAR</sequence>
<evidence type="ECO:0000256" key="6">
    <source>
        <dbReference type="ARBA" id="ARBA00023136"/>
    </source>
</evidence>
<evidence type="ECO:0000256" key="7">
    <source>
        <dbReference type="SAM" id="Phobius"/>
    </source>
</evidence>
<evidence type="ECO:0000313" key="8">
    <source>
        <dbReference type="EMBL" id="SDD67255.1"/>
    </source>
</evidence>
<evidence type="ECO:0000256" key="3">
    <source>
        <dbReference type="ARBA" id="ARBA00022475"/>
    </source>
</evidence>
<dbReference type="PANTHER" id="PTHR23513">
    <property type="entry name" value="INTEGRAL MEMBRANE EFFLUX PROTEIN-RELATED"/>
    <property type="match status" value="1"/>
</dbReference>
<evidence type="ECO:0000256" key="1">
    <source>
        <dbReference type="ARBA" id="ARBA00004651"/>
    </source>
</evidence>
<dbReference type="PANTHER" id="PTHR23513:SF6">
    <property type="entry name" value="MAJOR FACILITATOR SUPERFAMILY ASSOCIATED DOMAIN-CONTAINING PROTEIN"/>
    <property type="match status" value="1"/>
</dbReference>
<dbReference type="EMBL" id="FMZZ01000015">
    <property type="protein sequence ID" value="SDD67255.1"/>
    <property type="molecule type" value="Genomic_DNA"/>
</dbReference>
<comment type="subcellular location">
    <subcellularLocation>
        <location evidence="1">Cell membrane</location>
        <topology evidence="1">Multi-pass membrane protein</topology>
    </subcellularLocation>
</comment>
<dbReference type="Proteomes" id="UP000199501">
    <property type="component" value="Unassembled WGS sequence"/>
</dbReference>
<keyword evidence="2" id="KW-0813">Transport</keyword>
<keyword evidence="4 7" id="KW-0812">Transmembrane</keyword>
<gene>
    <name evidence="8" type="ORF">SAMN05216174_11593</name>
</gene>
<keyword evidence="5 7" id="KW-1133">Transmembrane helix</keyword>
<dbReference type="AlphaFoldDB" id="A0A1G6WQD3"/>
<feature type="transmembrane region" description="Helical" evidence="7">
    <location>
        <begin position="389"/>
        <end position="410"/>
    </location>
</feature>
<feature type="transmembrane region" description="Helical" evidence="7">
    <location>
        <begin position="234"/>
        <end position="257"/>
    </location>
</feature>
<keyword evidence="6 7" id="KW-0472">Membrane</keyword>
<dbReference type="GO" id="GO:0005886">
    <property type="term" value="C:plasma membrane"/>
    <property type="evidence" value="ECO:0007669"/>
    <property type="project" value="UniProtKB-SubCell"/>
</dbReference>
<dbReference type="InterPro" id="IPR010290">
    <property type="entry name" value="TM_effector"/>
</dbReference>
<dbReference type="SUPFAM" id="SSF103473">
    <property type="entry name" value="MFS general substrate transporter"/>
    <property type="match status" value="1"/>
</dbReference>
<keyword evidence="3" id="KW-1003">Cell membrane</keyword>
<feature type="transmembrane region" description="Helical" evidence="7">
    <location>
        <begin position="58"/>
        <end position="80"/>
    </location>
</feature>
<dbReference type="InterPro" id="IPR036259">
    <property type="entry name" value="MFS_trans_sf"/>
</dbReference>
<reference evidence="9" key="1">
    <citation type="submission" date="2016-10" db="EMBL/GenBank/DDBJ databases">
        <authorList>
            <person name="Varghese N."/>
            <person name="Submissions S."/>
        </authorList>
    </citation>
    <scope>NUCLEOTIDE SEQUENCE [LARGE SCALE GENOMIC DNA]</scope>
    <source>
        <strain evidence="9">IBRC-M 10403</strain>
    </source>
</reference>
<evidence type="ECO:0000313" key="9">
    <source>
        <dbReference type="Proteomes" id="UP000199501"/>
    </source>
</evidence>
<dbReference type="CDD" id="cd06173">
    <property type="entry name" value="MFS_MefA_like"/>
    <property type="match status" value="1"/>
</dbReference>
<name>A0A1G6WQD3_9PSEU</name>
<evidence type="ECO:0000256" key="2">
    <source>
        <dbReference type="ARBA" id="ARBA00022448"/>
    </source>
</evidence>
<proteinExistence type="predicted"/>
<evidence type="ECO:0000256" key="4">
    <source>
        <dbReference type="ARBA" id="ARBA00022692"/>
    </source>
</evidence>
<feature type="transmembrane region" description="Helical" evidence="7">
    <location>
        <begin position="299"/>
        <end position="326"/>
    </location>
</feature>
<dbReference type="STRING" id="1271860.SAMN05216174_11593"/>
<dbReference type="Gene3D" id="1.20.1250.20">
    <property type="entry name" value="MFS general substrate transporter like domains"/>
    <property type="match status" value="1"/>
</dbReference>
<feature type="transmembrane region" description="Helical" evidence="7">
    <location>
        <begin position="87"/>
        <end position="108"/>
    </location>
</feature>
<dbReference type="Pfam" id="PF05977">
    <property type="entry name" value="MFS_3"/>
    <property type="match status" value="1"/>
</dbReference>
<organism evidence="8 9">
    <name type="scientific">Actinokineospora iranica</name>
    <dbReference type="NCBI Taxonomy" id="1271860"/>
    <lineage>
        <taxon>Bacteria</taxon>
        <taxon>Bacillati</taxon>
        <taxon>Actinomycetota</taxon>
        <taxon>Actinomycetes</taxon>
        <taxon>Pseudonocardiales</taxon>
        <taxon>Pseudonocardiaceae</taxon>
        <taxon>Actinokineospora</taxon>
    </lineage>
</organism>
<feature type="transmembrane region" description="Helical" evidence="7">
    <location>
        <begin position="263"/>
        <end position="287"/>
    </location>
</feature>
<keyword evidence="9" id="KW-1185">Reference proteome</keyword>
<feature type="transmembrane region" description="Helical" evidence="7">
    <location>
        <begin position="114"/>
        <end position="139"/>
    </location>
</feature>
<protein>
    <submittedName>
        <fullName evidence="8">Transmembrane secretion effector</fullName>
    </submittedName>
</protein>
<feature type="transmembrane region" description="Helical" evidence="7">
    <location>
        <begin position="21"/>
        <end position="46"/>
    </location>
</feature>
<evidence type="ECO:0000256" key="5">
    <source>
        <dbReference type="ARBA" id="ARBA00022989"/>
    </source>
</evidence>
<accession>A0A1G6WQD3</accession>